<dbReference type="GO" id="GO:0015204">
    <property type="term" value="F:urea transmembrane transporter activity"/>
    <property type="evidence" value="ECO:0007669"/>
    <property type="project" value="InterPro"/>
</dbReference>
<dbReference type="PANTHER" id="PTHR46154">
    <property type="match status" value="1"/>
</dbReference>
<evidence type="ECO:0000256" key="5">
    <source>
        <dbReference type="ARBA" id="ARBA00022989"/>
    </source>
</evidence>
<dbReference type="PROSITE" id="PS50283">
    <property type="entry name" value="NA_SOLUT_SYMP_3"/>
    <property type="match status" value="1"/>
</dbReference>
<feature type="transmembrane region" description="Helical" evidence="9">
    <location>
        <begin position="243"/>
        <end position="275"/>
    </location>
</feature>
<dbReference type="Proteomes" id="UP001485043">
    <property type="component" value="Unassembled WGS sequence"/>
</dbReference>
<sequence length="363" mass="39754">MIVSLRGCGFTTINNFPRVTLIEVIELSRFGIPFGLATSLGLAVRALDLPLTVTEAGDGLVPPAAAIALLGKFGGILIVIIILMAITSSGSAEMVSVSSLITYDLYKPYIAKHASGKHLLWVSRLMVAFFGLVMACVSVIFYKANINLNFLYFLMATATCGAVPPLAASVTWNKTGKYAAIFCGCFSLGTSLISTIILSYLWPQNFDWNEMRQISVFSDISKDKKSIAKEETKDALDNAEKKIWIWCIGYFYFWVILSFIWGIVAAVLAFGLPIFESRFIIFRVLYSIFPCFPILERLGTQDLADPDSDTLGRRGSSSSQSSDSQDFQDAKLNMRTPADLQHANSAQPLTANLVPPHKVSPPS</sequence>
<dbReference type="InterPro" id="IPR001734">
    <property type="entry name" value="Na/solute_symporter"/>
</dbReference>
<dbReference type="InterPro" id="IPR038377">
    <property type="entry name" value="Na/Glc_symporter_sf"/>
</dbReference>
<feature type="region of interest" description="Disordered" evidence="8">
    <location>
        <begin position="306"/>
        <end position="328"/>
    </location>
</feature>
<dbReference type="PANTHER" id="PTHR46154:SF4">
    <property type="entry name" value="UREA ACTIVE TRANSPORTER"/>
    <property type="match status" value="1"/>
</dbReference>
<evidence type="ECO:0000256" key="2">
    <source>
        <dbReference type="ARBA" id="ARBA00006434"/>
    </source>
</evidence>
<dbReference type="AlphaFoldDB" id="A0AAW1RXG3"/>
<keyword evidence="4 9" id="KW-0812">Transmembrane</keyword>
<evidence type="ECO:0000256" key="4">
    <source>
        <dbReference type="ARBA" id="ARBA00022692"/>
    </source>
</evidence>
<evidence type="ECO:0000256" key="9">
    <source>
        <dbReference type="SAM" id="Phobius"/>
    </source>
</evidence>
<dbReference type="EMBL" id="JALJOV010001939">
    <property type="protein sequence ID" value="KAK9838071.1"/>
    <property type="molecule type" value="Genomic_DNA"/>
</dbReference>
<evidence type="ECO:0000313" key="10">
    <source>
        <dbReference type="EMBL" id="KAK9838071.1"/>
    </source>
</evidence>
<comment type="subcellular location">
    <subcellularLocation>
        <location evidence="1">Membrane</location>
        <topology evidence="1">Multi-pass membrane protein</topology>
    </subcellularLocation>
</comment>
<reference evidence="10 11" key="1">
    <citation type="journal article" date="2024" name="Nat. Commun.">
        <title>Phylogenomics reveals the evolutionary origins of lichenization in chlorophyte algae.</title>
        <authorList>
            <person name="Puginier C."/>
            <person name="Libourel C."/>
            <person name="Otte J."/>
            <person name="Skaloud P."/>
            <person name="Haon M."/>
            <person name="Grisel S."/>
            <person name="Petersen M."/>
            <person name="Berrin J.G."/>
            <person name="Delaux P.M."/>
            <person name="Dal Grande F."/>
            <person name="Keller J."/>
        </authorList>
    </citation>
    <scope>NUCLEOTIDE SEQUENCE [LARGE SCALE GENOMIC DNA]</scope>
    <source>
        <strain evidence="10 11">SAG 2523</strain>
    </source>
</reference>
<evidence type="ECO:0000256" key="1">
    <source>
        <dbReference type="ARBA" id="ARBA00004141"/>
    </source>
</evidence>
<feature type="transmembrane region" description="Helical" evidence="9">
    <location>
        <begin position="179"/>
        <end position="202"/>
    </location>
</feature>
<dbReference type="InterPro" id="IPR031155">
    <property type="entry name" value="DUR"/>
</dbReference>
<feature type="transmembrane region" description="Helical" evidence="9">
    <location>
        <begin position="150"/>
        <end position="172"/>
    </location>
</feature>
<keyword evidence="11" id="KW-1185">Reference proteome</keyword>
<feature type="compositionally biased region" description="Low complexity" evidence="8">
    <location>
        <begin position="316"/>
        <end position="327"/>
    </location>
</feature>
<feature type="transmembrane region" description="Helical" evidence="9">
    <location>
        <begin position="125"/>
        <end position="144"/>
    </location>
</feature>
<gene>
    <name evidence="10" type="ORF">WJX84_003675</name>
</gene>
<name>A0AAW1RXG3_9CHLO</name>
<accession>A0AAW1RXG3</accession>
<dbReference type="Pfam" id="PF00474">
    <property type="entry name" value="SSF"/>
    <property type="match status" value="1"/>
</dbReference>
<organism evidence="10 11">
    <name type="scientific">Apatococcus fuscideae</name>
    <dbReference type="NCBI Taxonomy" id="2026836"/>
    <lineage>
        <taxon>Eukaryota</taxon>
        <taxon>Viridiplantae</taxon>
        <taxon>Chlorophyta</taxon>
        <taxon>core chlorophytes</taxon>
        <taxon>Trebouxiophyceae</taxon>
        <taxon>Chlorellales</taxon>
        <taxon>Chlorellaceae</taxon>
        <taxon>Apatococcus</taxon>
    </lineage>
</organism>
<evidence type="ECO:0000313" key="11">
    <source>
        <dbReference type="Proteomes" id="UP001485043"/>
    </source>
</evidence>
<protein>
    <submittedName>
        <fullName evidence="10">Uncharacterized protein</fullName>
    </submittedName>
</protein>
<evidence type="ECO:0000256" key="7">
    <source>
        <dbReference type="RuleBase" id="RU362091"/>
    </source>
</evidence>
<comment type="similarity">
    <text evidence="2 7">Belongs to the sodium:solute symporter (SSF) (TC 2.A.21) family.</text>
</comment>
<keyword evidence="3" id="KW-0813">Transport</keyword>
<comment type="caution">
    <text evidence="10">The sequence shown here is derived from an EMBL/GenBank/DDBJ whole genome shotgun (WGS) entry which is preliminary data.</text>
</comment>
<proteinExistence type="inferred from homology"/>
<dbReference type="Gene3D" id="1.20.1730.10">
    <property type="entry name" value="Sodium/glucose cotransporter"/>
    <property type="match status" value="1"/>
</dbReference>
<feature type="transmembrane region" description="Helical" evidence="9">
    <location>
        <begin position="64"/>
        <end position="86"/>
    </location>
</feature>
<evidence type="ECO:0000256" key="6">
    <source>
        <dbReference type="ARBA" id="ARBA00023136"/>
    </source>
</evidence>
<evidence type="ECO:0000256" key="3">
    <source>
        <dbReference type="ARBA" id="ARBA00022448"/>
    </source>
</evidence>
<dbReference type="GO" id="GO:0005886">
    <property type="term" value="C:plasma membrane"/>
    <property type="evidence" value="ECO:0007669"/>
    <property type="project" value="TreeGrafter"/>
</dbReference>
<keyword evidence="6 9" id="KW-0472">Membrane</keyword>
<keyword evidence="5 9" id="KW-1133">Transmembrane helix</keyword>
<evidence type="ECO:0000256" key="8">
    <source>
        <dbReference type="SAM" id="MobiDB-lite"/>
    </source>
</evidence>